<organism evidence="2 3">
    <name type="scientific">Hesseltinella vesiculosa</name>
    <dbReference type="NCBI Taxonomy" id="101127"/>
    <lineage>
        <taxon>Eukaryota</taxon>
        <taxon>Fungi</taxon>
        <taxon>Fungi incertae sedis</taxon>
        <taxon>Mucoromycota</taxon>
        <taxon>Mucoromycotina</taxon>
        <taxon>Mucoromycetes</taxon>
        <taxon>Mucorales</taxon>
        <taxon>Cunninghamellaceae</taxon>
        <taxon>Hesseltinella</taxon>
    </lineage>
</organism>
<dbReference type="Proteomes" id="UP000242146">
    <property type="component" value="Unassembled WGS sequence"/>
</dbReference>
<dbReference type="InterPro" id="IPR032857">
    <property type="entry name" value="ALKBH4"/>
</dbReference>
<name>A0A1X2GFP0_9FUNG</name>
<reference evidence="2 3" key="1">
    <citation type="submission" date="2016-07" db="EMBL/GenBank/DDBJ databases">
        <title>Pervasive Adenine N6-methylation of Active Genes in Fungi.</title>
        <authorList>
            <consortium name="DOE Joint Genome Institute"/>
            <person name="Mondo S.J."/>
            <person name="Dannebaum R.O."/>
            <person name="Kuo R.C."/>
            <person name="Labutti K."/>
            <person name="Haridas S."/>
            <person name="Kuo A."/>
            <person name="Salamov A."/>
            <person name="Ahrendt S.R."/>
            <person name="Lipzen A."/>
            <person name="Sullivan W."/>
            <person name="Andreopoulos W.B."/>
            <person name="Clum A."/>
            <person name="Lindquist E."/>
            <person name="Daum C."/>
            <person name="Ramamoorthy G.K."/>
            <person name="Gryganskyi A."/>
            <person name="Culley D."/>
            <person name="Magnuson J.K."/>
            <person name="James T.Y."/>
            <person name="O'Malley M.A."/>
            <person name="Stajich J.E."/>
            <person name="Spatafora J.W."/>
            <person name="Visel A."/>
            <person name="Grigoriev I.V."/>
        </authorList>
    </citation>
    <scope>NUCLEOTIDE SEQUENCE [LARGE SCALE GENOMIC DNA]</scope>
    <source>
        <strain evidence="2 3">NRRL 3301</strain>
    </source>
</reference>
<comment type="caution">
    <text evidence="2">The sequence shown here is derived from an EMBL/GenBank/DDBJ whole genome shotgun (WGS) entry which is preliminary data.</text>
</comment>
<sequence length="209" mass="23701">MKAIGTSVPGLVLYEDFVTKQEEAALIQAVNEQDWSGIGIGPNPELKRRTQQYGHLFSYRFRKVLEEYGPLPSFVDDLVVRIMNHQLMPHRPNHLLVNEYNQGQGIMPHTDAPALFGPSILSLSLLTPCLMKFIHVETKEETDIYLPARSLITMTGDARYLYKHGISKDLEEVAPDGTHFERGKRISFTFREIIAWEVPSDQACGCQKS</sequence>
<accession>A0A1X2GFP0</accession>
<dbReference type="SUPFAM" id="SSF51197">
    <property type="entry name" value="Clavaminate synthase-like"/>
    <property type="match status" value="1"/>
</dbReference>
<dbReference type="InterPro" id="IPR027450">
    <property type="entry name" value="AlkB-like"/>
</dbReference>
<dbReference type="STRING" id="101127.A0A1X2GFP0"/>
<feature type="domain" description="Fe2OG dioxygenase" evidence="1">
    <location>
        <begin position="91"/>
        <end position="194"/>
    </location>
</feature>
<dbReference type="InterPro" id="IPR005123">
    <property type="entry name" value="Oxoglu/Fe-dep_dioxygenase_dom"/>
</dbReference>
<dbReference type="Pfam" id="PF13532">
    <property type="entry name" value="2OG-FeII_Oxy_2"/>
    <property type="match status" value="1"/>
</dbReference>
<dbReference type="InterPro" id="IPR037151">
    <property type="entry name" value="AlkB-like_sf"/>
</dbReference>
<gene>
    <name evidence="2" type="ORF">DM01DRAFT_290212</name>
</gene>
<dbReference type="Gene3D" id="2.60.120.590">
    <property type="entry name" value="Alpha-ketoglutarate-dependent dioxygenase AlkB-like"/>
    <property type="match status" value="1"/>
</dbReference>
<proteinExistence type="predicted"/>
<dbReference type="EMBL" id="MCGT01000017">
    <property type="protein sequence ID" value="ORX52721.1"/>
    <property type="molecule type" value="Genomic_DNA"/>
</dbReference>
<evidence type="ECO:0000259" key="1">
    <source>
        <dbReference type="PROSITE" id="PS51471"/>
    </source>
</evidence>
<keyword evidence="3" id="KW-1185">Reference proteome</keyword>
<dbReference type="GO" id="GO:0070988">
    <property type="term" value="P:demethylation"/>
    <property type="evidence" value="ECO:0007669"/>
    <property type="project" value="InterPro"/>
</dbReference>
<dbReference type="PANTHER" id="PTHR12463">
    <property type="entry name" value="OXYGENASE-RELATED"/>
    <property type="match status" value="1"/>
</dbReference>
<dbReference type="GO" id="GO:0032451">
    <property type="term" value="F:demethylase activity"/>
    <property type="evidence" value="ECO:0007669"/>
    <property type="project" value="TreeGrafter"/>
</dbReference>
<evidence type="ECO:0000313" key="3">
    <source>
        <dbReference type="Proteomes" id="UP000242146"/>
    </source>
</evidence>
<dbReference type="GO" id="GO:0016491">
    <property type="term" value="F:oxidoreductase activity"/>
    <property type="evidence" value="ECO:0007669"/>
    <property type="project" value="TreeGrafter"/>
</dbReference>
<evidence type="ECO:0000313" key="2">
    <source>
        <dbReference type="EMBL" id="ORX52721.1"/>
    </source>
</evidence>
<dbReference type="PROSITE" id="PS51471">
    <property type="entry name" value="FE2OG_OXY"/>
    <property type="match status" value="1"/>
</dbReference>
<protein>
    <recommendedName>
        <fullName evidence="1">Fe2OG dioxygenase domain-containing protein</fullName>
    </recommendedName>
</protein>
<dbReference type="PANTHER" id="PTHR12463:SF1">
    <property type="entry name" value="2-OXOGLUTARATE AND FE-DEPENDENT OXYGENASE FAMILY PROTEIN"/>
    <property type="match status" value="1"/>
</dbReference>
<dbReference type="AlphaFoldDB" id="A0A1X2GFP0"/>
<dbReference type="OrthoDB" id="271595at2759"/>